<evidence type="ECO:0000256" key="8">
    <source>
        <dbReference type="ARBA" id="ARBA00023170"/>
    </source>
</evidence>
<keyword evidence="9" id="KW-0325">Glycoprotein</keyword>
<evidence type="ECO:0000256" key="7">
    <source>
        <dbReference type="ARBA" id="ARBA00023136"/>
    </source>
</evidence>
<evidence type="ECO:0000256" key="6">
    <source>
        <dbReference type="ARBA" id="ARBA00023065"/>
    </source>
</evidence>
<dbReference type="SMART" id="SM00079">
    <property type="entry name" value="PBPe"/>
    <property type="match status" value="1"/>
</dbReference>
<feature type="compositionally biased region" description="Low complexity" evidence="15">
    <location>
        <begin position="791"/>
        <end position="801"/>
    </location>
</feature>
<evidence type="ECO:0000256" key="3">
    <source>
        <dbReference type="ARBA" id="ARBA00022475"/>
    </source>
</evidence>
<feature type="disulfide bond" evidence="14">
    <location>
        <begin position="129"/>
        <end position="184"/>
    </location>
</feature>
<proteinExistence type="predicted"/>
<feature type="compositionally biased region" description="Gly residues" evidence="15">
    <location>
        <begin position="651"/>
        <end position="661"/>
    </location>
</feature>
<evidence type="ECO:0000256" key="15">
    <source>
        <dbReference type="SAM" id="MobiDB-lite"/>
    </source>
</evidence>
<dbReference type="PRINTS" id="PR00177">
    <property type="entry name" value="NMDARECEPTOR"/>
</dbReference>
<evidence type="ECO:0000313" key="19">
    <source>
        <dbReference type="Proteomes" id="UP001165080"/>
    </source>
</evidence>
<feature type="compositionally biased region" description="Gly residues" evidence="15">
    <location>
        <begin position="802"/>
        <end position="816"/>
    </location>
</feature>
<evidence type="ECO:0000256" key="12">
    <source>
        <dbReference type="PIRSR" id="PIRSR601508-1"/>
    </source>
</evidence>
<feature type="compositionally biased region" description="Gly residues" evidence="15">
    <location>
        <begin position="476"/>
        <end position="487"/>
    </location>
</feature>
<feature type="compositionally biased region" description="Low complexity" evidence="15">
    <location>
        <begin position="719"/>
        <end position="737"/>
    </location>
</feature>
<evidence type="ECO:0000256" key="5">
    <source>
        <dbReference type="ARBA" id="ARBA00022989"/>
    </source>
</evidence>
<keyword evidence="7 16" id="KW-0472">Membrane</keyword>
<evidence type="ECO:0000256" key="4">
    <source>
        <dbReference type="ARBA" id="ARBA00022692"/>
    </source>
</evidence>
<keyword evidence="4 16" id="KW-0812">Transmembrane</keyword>
<feature type="binding site" evidence="12">
    <location>
        <position position="116"/>
    </location>
    <ligand>
        <name>L-glutamate</name>
        <dbReference type="ChEBI" id="CHEBI:29985"/>
    </ligand>
</feature>
<keyword evidence="19" id="KW-1185">Reference proteome</keyword>
<evidence type="ECO:0000256" key="13">
    <source>
        <dbReference type="PIRSR" id="PIRSR601508-2"/>
    </source>
</evidence>
<feature type="compositionally biased region" description="Pro residues" evidence="15">
    <location>
        <begin position="607"/>
        <end position="620"/>
    </location>
</feature>
<reference evidence="18 19" key="1">
    <citation type="journal article" date="2023" name="Commun. Biol.">
        <title>Reorganization of the ancestral sex-determining regions during the evolution of trioecy in Pleodorina starrii.</title>
        <authorList>
            <person name="Takahashi K."/>
            <person name="Suzuki S."/>
            <person name="Kawai-Toyooka H."/>
            <person name="Yamamoto K."/>
            <person name="Hamaji T."/>
            <person name="Ootsuki R."/>
            <person name="Yamaguchi H."/>
            <person name="Kawachi M."/>
            <person name="Higashiyama T."/>
            <person name="Nozaki H."/>
        </authorList>
    </citation>
    <scope>NUCLEOTIDE SEQUENCE [LARGE SCALE GENOMIC DNA]</scope>
    <source>
        <strain evidence="18 19">NIES-4479</strain>
    </source>
</reference>
<dbReference type="Gene3D" id="3.40.190.10">
    <property type="entry name" value="Periplasmic binding protein-like II"/>
    <property type="match status" value="1"/>
</dbReference>
<keyword evidence="8" id="KW-0675">Receptor</keyword>
<protein>
    <recommendedName>
        <fullName evidence="17">Ionotropic glutamate receptor C-terminal domain-containing protein</fullName>
    </recommendedName>
</protein>
<feature type="transmembrane region" description="Helical" evidence="16">
    <location>
        <begin position="15"/>
        <end position="37"/>
    </location>
</feature>
<name>A0A9W6BC67_9CHLO</name>
<keyword evidence="14" id="KW-1015">Disulfide bond</keyword>
<evidence type="ECO:0000256" key="2">
    <source>
        <dbReference type="ARBA" id="ARBA00022448"/>
    </source>
</evidence>
<feature type="compositionally biased region" description="Low complexity" evidence="15">
    <location>
        <begin position="621"/>
        <end position="642"/>
    </location>
</feature>
<feature type="transmembrane region" description="Helical" evidence="16">
    <location>
        <begin position="201"/>
        <end position="218"/>
    </location>
</feature>
<feature type="region of interest" description="Disordered" evidence="15">
    <location>
        <begin position="471"/>
        <end position="490"/>
    </location>
</feature>
<sequence length="825" mass="80719">MAAAGAPERPQRVSWGVQVLYVVYCFFCLIVLSSYTANLTSFLAVQRADDGITGLQDVIQSSGAVVVNANSSTLDYFLNSRDSLAMQLRPALHTCAAVEQCVAAVRQGRVAGYVGDYSVLTYQAMQQPCDVAVVGDTFGAGNLVIGLQKDSPLTPLFNAALQSFSEDGTLTDLYRTWFTDRSQCADANSRRTDSRLTIRQMLGAFVFLGLGVVAAVATETLRSLKWCRLANACRRCSCHCCRGTSTATSDSLWHGRSTNDQYDSELGPPSRIHLQGRFSRFPLDLFGSVSKHSRSGGDGDGDAVAGVGPSACSYCSGGGGGGGGGGARSGLAGGGGSSVGIGRQYSVAAAAAGGTDTVTGGVQLAVCVNSGGLFNIAGGAPSADTAVAAAANVTAAAVTMSTHCRGDIFGCGGAGGDVTAAGAPSRISGGGGCGDAAAARATAQPALRDRVAILPLYDGSYNTQPVSDQVAAAGGQHDGSSGGGGGAAAFWRSGKQAIPAGSPDRAVSAELRGAATAAAAAATASPPSSPLSDGATAATLPLPPPPPPPASVSTSPRAAALPPPPPPFDESVPHTPPPSEAPTGDVTGPTVPQLASTVSQPLRPSQPSQPPLEMTPPAPPAAAAAAAVATRTTAAAAAAAPGTPEPKRESGGGCSGGGDGPSGLRHRREVAGCSPRGMGDTALPHVHPYAAGAEVPMTEAAPATEAPRCSSGAAPPAALAAAAAPQQQTHDVAAAPAPAGPSGGPSAASVAAPGSPPPAAGGGERAGGCGGAARSAECQIPGPVVERRQADVSAGAAAAASGLGGGGGDGVGGGAGSLRAPVLKP</sequence>
<evidence type="ECO:0000256" key="1">
    <source>
        <dbReference type="ARBA" id="ARBA00004651"/>
    </source>
</evidence>
<dbReference type="Proteomes" id="UP001165080">
    <property type="component" value="Unassembled WGS sequence"/>
</dbReference>
<dbReference type="EMBL" id="BRXU01000002">
    <property type="protein sequence ID" value="GLC49369.1"/>
    <property type="molecule type" value="Genomic_DNA"/>
</dbReference>
<feature type="region of interest" description="Disordered" evidence="15">
    <location>
        <begin position="522"/>
        <end position="679"/>
    </location>
</feature>
<evidence type="ECO:0000256" key="14">
    <source>
        <dbReference type="PIRSR" id="PIRSR601508-3"/>
    </source>
</evidence>
<feature type="binding site" evidence="12">
    <location>
        <position position="72"/>
    </location>
    <ligand>
        <name>L-glutamate</name>
        <dbReference type="ChEBI" id="CHEBI:29985"/>
    </ligand>
</feature>
<dbReference type="Gene3D" id="1.10.287.70">
    <property type="match status" value="1"/>
</dbReference>
<keyword evidence="11" id="KW-0407">Ion channel</keyword>
<gene>
    <name evidence="18" type="primary">PLESTB000254</name>
    <name evidence="18" type="ORF">PLESTB_000212100</name>
</gene>
<evidence type="ECO:0000256" key="10">
    <source>
        <dbReference type="ARBA" id="ARBA00023286"/>
    </source>
</evidence>
<keyword evidence="2" id="KW-0813">Transport</keyword>
<feature type="compositionally biased region" description="Gly residues" evidence="15">
    <location>
        <begin position="760"/>
        <end position="771"/>
    </location>
</feature>
<evidence type="ECO:0000256" key="16">
    <source>
        <dbReference type="SAM" id="Phobius"/>
    </source>
</evidence>
<feature type="region of interest" description="Disordered" evidence="15">
    <location>
        <begin position="719"/>
        <end position="825"/>
    </location>
</feature>
<comment type="caution">
    <text evidence="18">The sequence shown here is derived from an EMBL/GenBank/DDBJ whole genome shotgun (WGS) entry which is preliminary data.</text>
</comment>
<evidence type="ECO:0000256" key="11">
    <source>
        <dbReference type="ARBA" id="ARBA00023303"/>
    </source>
</evidence>
<dbReference type="SUPFAM" id="SSF53850">
    <property type="entry name" value="Periplasmic binding protein-like II"/>
    <property type="match status" value="1"/>
</dbReference>
<keyword evidence="6" id="KW-0406">Ion transport</keyword>
<dbReference type="InterPro" id="IPR015683">
    <property type="entry name" value="Ionotropic_Glu_rcpt"/>
</dbReference>
<comment type="subcellular location">
    <subcellularLocation>
        <location evidence="1">Cell membrane</location>
        <topology evidence="1">Multi-pass membrane protein</topology>
    </subcellularLocation>
</comment>
<feature type="compositionally biased region" description="Pro residues" evidence="15">
    <location>
        <begin position="561"/>
        <end position="580"/>
    </location>
</feature>
<feature type="site" description="Crucial to convey clamshell closure to channel opening" evidence="13">
    <location>
        <position position="52"/>
    </location>
</feature>
<keyword evidence="10" id="KW-1071">Ligand-gated ion channel</keyword>
<keyword evidence="3" id="KW-1003">Cell membrane</keyword>
<dbReference type="Pfam" id="PF00060">
    <property type="entry name" value="Lig_chan"/>
    <property type="match status" value="1"/>
</dbReference>
<dbReference type="InterPro" id="IPR001320">
    <property type="entry name" value="Iontro_rcpt_C"/>
</dbReference>
<evidence type="ECO:0000256" key="9">
    <source>
        <dbReference type="ARBA" id="ARBA00023180"/>
    </source>
</evidence>
<dbReference type="GO" id="GO:0005886">
    <property type="term" value="C:plasma membrane"/>
    <property type="evidence" value="ECO:0007669"/>
    <property type="project" value="UniProtKB-SubCell"/>
</dbReference>
<organism evidence="18 19">
    <name type="scientific">Pleodorina starrii</name>
    <dbReference type="NCBI Taxonomy" id="330485"/>
    <lineage>
        <taxon>Eukaryota</taxon>
        <taxon>Viridiplantae</taxon>
        <taxon>Chlorophyta</taxon>
        <taxon>core chlorophytes</taxon>
        <taxon>Chlorophyceae</taxon>
        <taxon>CS clade</taxon>
        <taxon>Chlamydomonadales</taxon>
        <taxon>Volvocaceae</taxon>
        <taxon>Pleodorina</taxon>
    </lineage>
</organism>
<accession>A0A9W6BC67</accession>
<feature type="compositionally biased region" description="Low complexity" evidence="15">
    <location>
        <begin position="744"/>
        <end position="753"/>
    </location>
</feature>
<keyword evidence="5 16" id="KW-1133">Transmembrane helix</keyword>
<dbReference type="GO" id="GO:0038023">
    <property type="term" value="F:signaling receptor activity"/>
    <property type="evidence" value="ECO:0007669"/>
    <property type="project" value="InterPro"/>
</dbReference>
<feature type="compositionally biased region" description="Pro residues" evidence="15">
    <location>
        <begin position="541"/>
        <end position="550"/>
    </location>
</feature>
<feature type="compositionally biased region" description="Low complexity" evidence="15">
    <location>
        <begin position="551"/>
        <end position="560"/>
    </location>
</feature>
<dbReference type="AlphaFoldDB" id="A0A9W6BC67"/>
<evidence type="ECO:0000313" key="18">
    <source>
        <dbReference type="EMBL" id="GLC49369.1"/>
    </source>
</evidence>
<feature type="domain" description="Ionotropic glutamate receptor C-terminal" evidence="17">
    <location>
        <begin position="1"/>
        <end position="180"/>
    </location>
</feature>
<dbReference type="PANTHER" id="PTHR18966">
    <property type="entry name" value="IONOTROPIC GLUTAMATE RECEPTOR"/>
    <property type="match status" value="1"/>
</dbReference>
<feature type="binding site" evidence="12">
    <location>
        <position position="73"/>
    </location>
    <ligand>
        <name>L-glutamate</name>
        <dbReference type="ChEBI" id="CHEBI:29985"/>
    </ligand>
</feature>
<evidence type="ECO:0000259" key="17">
    <source>
        <dbReference type="SMART" id="SM00079"/>
    </source>
</evidence>
<dbReference type="InterPro" id="IPR001508">
    <property type="entry name" value="Iono_Glu_rcpt_met"/>
</dbReference>
<dbReference type="GO" id="GO:0015276">
    <property type="term" value="F:ligand-gated monoatomic ion channel activity"/>
    <property type="evidence" value="ECO:0007669"/>
    <property type="project" value="InterPro"/>
</dbReference>